<feature type="coiled-coil region" evidence="16">
    <location>
        <begin position="274"/>
        <end position="301"/>
    </location>
</feature>
<dbReference type="PANTHER" id="PTHR32309:SF13">
    <property type="entry name" value="FERRIC ENTEROBACTIN TRANSPORT PROTEIN FEPE"/>
    <property type="match status" value="1"/>
</dbReference>
<keyword evidence="12 17" id="KW-1133">Transmembrane helix</keyword>
<feature type="transmembrane region" description="Helical" evidence="17">
    <location>
        <begin position="496"/>
        <end position="515"/>
    </location>
</feature>
<feature type="domain" description="Tyrosine-protein kinase G-rich" evidence="20">
    <location>
        <begin position="440"/>
        <end position="516"/>
    </location>
</feature>
<evidence type="ECO:0000256" key="13">
    <source>
        <dbReference type="ARBA" id="ARBA00023136"/>
    </source>
</evidence>
<evidence type="ECO:0000256" key="9">
    <source>
        <dbReference type="ARBA" id="ARBA00022741"/>
    </source>
</evidence>
<sequence>MIRNAMTQHKTTNNKNTVIDLNDLFQKLVFHWPLYLIVVMAAVTGAMLYMKYKQPIYMSGAKLYLKDEKKGGGEEADALKSLSLFNSSKNIENEMELLKSPILVEKAILRNNFHLRYYRKGAVSKEEIYTHPPLTIRVLGDSAAVGNYLLDVTPEKGLLQVKQISKSDDDGKSFTVKPGETFTLAKDQFMINYVSPEALETGATYRIRIDSVMELAYDKIDEIGTALVNRDATVVFITYKDPVAERSANFLNALLDTYNDYTLDDKNKVSFKAVHFLTVRIDSLKEELGLLEKQEENFKIQRGITDIDAGSKLALEQVKEADIRLNEANLQLTVFDQVEDYVNNPSSGYPFAPVGNVDQTLTSMINRYEEALKEKKRLSLTLKPSSEILQNVESQITDTRNTIMNYIAGYRRNAGVVQKATQEKVNQIQRKIATIPTSAREYINIKRQQGVKENLYLFLLKKKEEAAVTNASNVTDNKIIAPAYVPDSPIAPKKSMVFIGFIAGALVLTSIYIYLKYFLNQRVLSKKEIEQASDLPVIAEIYQQDTNVKDLSLHTRSVLVEQIFSMRTNLKFLLTGQTGTPTILITSSMSGEGKTFLSAHLGNSLTVGNKKVVLVELDLRKPKLSQFLGLDHNNGVTNYIIGNKSIEEIIKKVPGNDDLFLVSSGPIPPNPIELIEGQRMAELLEQLKDLFDYVVIDMSPVGIVSDARSIAPHVDCALFVVRYNFTPKSKLMMVADSIRRGFFRKTAIIFNGIAQDTFYPYYYYDHYSYSATKEQQRTWSSLAKKIKQRIA</sequence>
<dbReference type="InterPro" id="IPR050445">
    <property type="entry name" value="Bact_polysacc_biosynth/exp"/>
</dbReference>
<evidence type="ECO:0000256" key="15">
    <source>
        <dbReference type="ARBA" id="ARBA00051245"/>
    </source>
</evidence>
<proteinExistence type="inferred from homology"/>
<evidence type="ECO:0000256" key="12">
    <source>
        <dbReference type="ARBA" id="ARBA00022989"/>
    </source>
</evidence>
<gene>
    <name evidence="21" type="ORF">SAMN04488122_3526</name>
</gene>
<comment type="similarity">
    <text evidence="3">Belongs to the etk/wzc family.</text>
</comment>
<comment type="similarity">
    <text evidence="2">Belongs to the CpsD/CapB family.</text>
</comment>
<comment type="subcellular location">
    <subcellularLocation>
        <location evidence="1">Cell inner membrane</location>
        <topology evidence="1">Multi-pass membrane protein</topology>
    </subcellularLocation>
</comment>
<dbReference type="CDD" id="cd05387">
    <property type="entry name" value="BY-kinase"/>
    <property type="match status" value="1"/>
</dbReference>
<dbReference type="PANTHER" id="PTHR32309">
    <property type="entry name" value="TYROSINE-PROTEIN KINASE"/>
    <property type="match status" value="1"/>
</dbReference>
<evidence type="ECO:0000256" key="7">
    <source>
        <dbReference type="ARBA" id="ARBA00022679"/>
    </source>
</evidence>
<keyword evidence="14" id="KW-0829">Tyrosine-protein kinase</keyword>
<evidence type="ECO:0000259" key="19">
    <source>
        <dbReference type="Pfam" id="PF13614"/>
    </source>
</evidence>
<dbReference type="Pfam" id="PF02706">
    <property type="entry name" value="Wzz"/>
    <property type="match status" value="1"/>
</dbReference>
<evidence type="ECO:0000256" key="4">
    <source>
        <dbReference type="ARBA" id="ARBA00011903"/>
    </source>
</evidence>
<dbReference type="SUPFAM" id="SSF52540">
    <property type="entry name" value="P-loop containing nucleoside triphosphate hydrolases"/>
    <property type="match status" value="1"/>
</dbReference>
<feature type="transmembrane region" description="Helical" evidence="17">
    <location>
        <begin position="32"/>
        <end position="50"/>
    </location>
</feature>
<keyword evidence="7" id="KW-0808">Transferase</keyword>
<name>A0A1I0S4W2_9BACT</name>
<keyword evidence="6" id="KW-0997">Cell inner membrane</keyword>
<dbReference type="NCBIfam" id="TIGR01007">
    <property type="entry name" value="eps_fam"/>
    <property type="match status" value="1"/>
</dbReference>
<dbReference type="Pfam" id="PF13807">
    <property type="entry name" value="GNVR"/>
    <property type="match status" value="1"/>
</dbReference>
<evidence type="ECO:0000313" key="22">
    <source>
        <dbReference type="Proteomes" id="UP000199310"/>
    </source>
</evidence>
<evidence type="ECO:0000313" key="21">
    <source>
        <dbReference type="EMBL" id="SEW49666.1"/>
    </source>
</evidence>
<dbReference type="GO" id="GO:0004715">
    <property type="term" value="F:non-membrane spanning protein tyrosine kinase activity"/>
    <property type="evidence" value="ECO:0007669"/>
    <property type="project" value="UniProtKB-EC"/>
</dbReference>
<keyword evidence="8 17" id="KW-0812">Transmembrane</keyword>
<evidence type="ECO:0000256" key="6">
    <source>
        <dbReference type="ARBA" id="ARBA00022519"/>
    </source>
</evidence>
<evidence type="ECO:0000256" key="11">
    <source>
        <dbReference type="ARBA" id="ARBA00022840"/>
    </source>
</evidence>
<dbReference type="GO" id="GO:0005886">
    <property type="term" value="C:plasma membrane"/>
    <property type="evidence" value="ECO:0007669"/>
    <property type="project" value="UniProtKB-SubCell"/>
</dbReference>
<dbReference type="OrthoDB" id="9794577at2"/>
<evidence type="ECO:0000256" key="10">
    <source>
        <dbReference type="ARBA" id="ARBA00022777"/>
    </source>
</evidence>
<dbReference type="GO" id="GO:0005524">
    <property type="term" value="F:ATP binding"/>
    <property type="evidence" value="ECO:0007669"/>
    <property type="project" value="UniProtKB-KW"/>
</dbReference>
<evidence type="ECO:0000256" key="14">
    <source>
        <dbReference type="ARBA" id="ARBA00023137"/>
    </source>
</evidence>
<dbReference type="AlphaFoldDB" id="A0A1I0S4W2"/>
<reference evidence="22" key="1">
    <citation type="submission" date="2016-10" db="EMBL/GenBank/DDBJ databases">
        <authorList>
            <person name="Varghese N."/>
            <person name="Submissions S."/>
        </authorList>
    </citation>
    <scope>NUCLEOTIDE SEQUENCE [LARGE SCALE GENOMIC DNA]</scope>
    <source>
        <strain evidence="22">DSM 3695</strain>
    </source>
</reference>
<evidence type="ECO:0000256" key="8">
    <source>
        <dbReference type="ARBA" id="ARBA00022692"/>
    </source>
</evidence>
<comment type="catalytic activity">
    <reaction evidence="15">
        <text>L-tyrosyl-[protein] + ATP = O-phospho-L-tyrosyl-[protein] + ADP + H(+)</text>
        <dbReference type="Rhea" id="RHEA:10596"/>
        <dbReference type="Rhea" id="RHEA-COMP:10136"/>
        <dbReference type="Rhea" id="RHEA-COMP:20101"/>
        <dbReference type="ChEBI" id="CHEBI:15378"/>
        <dbReference type="ChEBI" id="CHEBI:30616"/>
        <dbReference type="ChEBI" id="CHEBI:46858"/>
        <dbReference type="ChEBI" id="CHEBI:61978"/>
        <dbReference type="ChEBI" id="CHEBI:456216"/>
        <dbReference type="EC" id="2.7.10.2"/>
    </reaction>
</comment>
<dbReference type="Proteomes" id="UP000199310">
    <property type="component" value="Unassembled WGS sequence"/>
</dbReference>
<dbReference type="Pfam" id="PF13614">
    <property type="entry name" value="AAA_31"/>
    <property type="match status" value="1"/>
</dbReference>
<evidence type="ECO:0000259" key="18">
    <source>
        <dbReference type="Pfam" id="PF02706"/>
    </source>
</evidence>
<evidence type="ECO:0000256" key="3">
    <source>
        <dbReference type="ARBA" id="ARBA00008883"/>
    </source>
</evidence>
<dbReference type="EC" id="2.7.10.2" evidence="4"/>
<dbReference type="InterPro" id="IPR003856">
    <property type="entry name" value="LPS_length_determ_N"/>
</dbReference>
<dbReference type="STRING" id="29529.SAMN04488122_3526"/>
<dbReference type="InterPro" id="IPR027417">
    <property type="entry name" value="P-loop_NTPase"/>
</dbReference>
<dbReference type="InterPro" id="IPR005702">
    <property type="entry name" value="Wzc-like_C"/>
</dbReference>
<feature type="domain" description="AAA" evidence="19">
    <location>
        <begin position="582"/>
        <end position="701"/>
    </location>
</feature>
<evidence type="ECO:0000256" key="5">
    <source>
        <dbReference type="ARBA" id="ARBA00022475"/>
    </source>
</evidence>
<dbReference type="InterPro" id="IPR025669">
    <property type="entry name" value="AAA_dom"/>
</dbReference>
<organism evidence="21 22">
    <name type="scientific">Chitinophaga arvensicola</name>
    <dbReference type="NCBI Taxonomy" id="29529"/>
    <lineage>
        <taxon>Bacteria</taxon>
        <taxon>Pseudomonadati</taxon>
        <taxon>Bacteroidota</taxon>
        <taxon>Chitinophagia</taxon>
        <taxon>Chitinophagales</taxon>
        <taxon>Chitinophagaceae</taxon>
        <taxon>Chitinophaga</taxon>
    </lineage>
</organism>
<evidence type="ECO:0000256" key="16">
    <source>
        <dbReference type="SAM" id="Coils"/>
    </source>
</evidence>
<keyword evidence="22" id="KW-1185">Reference proteome</keyword>
<dbReference type="InterPro" id="IPR032807">
    <property type="entry name" value="GNVR"/>
</dbReference>
<protein>
    <recommendedName>
        <fullName evidence="4">non-specific protein-tyrosine kinase</fullName>
        <ecNumber evidence="4">2.7.10.2</ecNumber>
    </recommendedName>
</protein>
<feature type="domain" description="Polysaccharide chain length determinant N-terminal" evidence="18">
    <location>
        <begin position="19"/>
        <end position="108"/>
    </location>
</feature>
<evidence type="ECO:0000259" key="20">
    <source>
        <dbReference type="Pfam" id="PF13807"/>
    </source>
</evidence>
<accession>A0A1I0S4W2</accession>
<keyword evidence="16" id="KW-0175">Coiled coil</keyword>
<keyword evidence="13 17" id="KW-0472">Membrane</keyword>
<dbReference type="Gene3D" id="3.40.50.300">
    <property type="entry name" value="P-loop containing nucleotide triphosphate hydrolases"/>
    <property type="match status" value="1"/>
</dbReference>
<evidence type="ECO:0000256" key="1">
    <source>
        <dbReference type="ARBA" id="ARBA00004429"/>
    </source>
</evidence>
<keyword evidence="10" id="KW-0418">Kinase</keyword>
<evidence type="ECO:0000256" key="2">
    <source>
        <dbReference type="ARBA" id="ARBA00007316"/>
    </source>
</evidence>
<keyword evidence="5" id="KW-1003">Cell membrane</keyword>
<evidence type="ECO:0000256" key="17">
    <source>
        <dbReference type="SAM" id="Phobius"/>
    </source>
</evidence>
<dbReference type="EMBL" id="FOJG01000002">
    <property type="protein sequence ID" value="SEW49666.1"/>
    <property type="molecule type" value="Genomic_DNA"/>
</dbReference>
<keyword evidence="9" id="KW-0547">Nucleotide-binding</keyword>
<keyword evidence="11" id="KW-0067">ATP-binding</keyword>